<dbReference type="InterPro" id="IPR025528">
    <property type="entry name" value="BrnA_antitoxin"/>
</dbReference>
<organism evidence="1 2">
    <name type="scientific">Caballeronia choica</name>
    <dbReference type="NCBI Taxonomy" id="326476"/>
    <lineage>
        <taxon>Bacteria</taxon>
        <taxon>Pseudomonadati</taxon>
        <taxon>Pseudomonadota</taxon>
        <taxon>Betaproteobacteria</taxon>
        <taxon>Burkholderiales</taxon>
        <taxon>Burkholderiaceae</taxon>
        <taxon>Caballeronia</taxon>
    </lineage>
</organism>
<gene>
    <name evidence="1" type="ORF">AWB68_03696</name>
</gene>
<keyword evidence="2" id="KW-1185">Reference proteome</keyword>
<dbReference type="RefSeq" id="WP_087645790.1">
    <property type="nucleotide sequence ID" value="NZ_FCON02000039.1"/>
</dbReference>
<evidence type="ECO:0000313" key="2">
    <source>
        <dbReference type="Proteomes" id="UP000054770"/>
    </source>
</evidence>
<comment type="caution">
    <text evidence="1">The sequence shown here is derived from an EMBL/GenBank/DDBJ whole genome shotgun (WGS) entry which is preliminary data.</text>
</comment>
<dbReference type="EMBL" id="FCON02000039">
    <property type="protein sequence ID" value="SAL66245.1"/>
    <property type="molecule type" value="Genomic_DNA"/>
</dbReference>
<dbReference type="Proteomes" id="UP000054770">
    <property type="component" value="Unassembled WGS sequence"/>
</dbReference>
<protein>
    <submittedName>
        <fullName evidence="1">Uncharacterized protein</fullName>
    </submittedName>
</protein>
<evidence type="ECO:0000313" key="1">
    <source>
        <dbReference type="EMBL" id="SAL66245.1"/>
    </source>
</evidence>
<reference evidence="1" key="1">
    <citation type="submission" date="2016-01" db="EMBL/GenBank/DDBJ databases">
        <authorList>
            <person name="Peeters C."/>
        </authorList>
    </citation>
    <scope>NUCLEOTIDE SEQUENCE [LARGE SCALE GENOMIC DNA]</scope>
    <source>
        <strain evidence="1">LMG 22940</strain>
    </source>
</reference>
<dbReference type="Pfam" id="PF14384">
    <property type="entry name" value="BrnA_antitoxin"/>
    <property type="match status" value="1"/>
</dbReference>
<name>A0A158JC32_9BURK</name>
<proteinExistence type="predicted"/>
<dbReference type="AlphaFoldDB" id="A0A158JC32"/>
<dbReference type="OrthoDB" id="9796641at2"/>
<accession>A0A158JC32</accession>
<sequence>MNAKAKPSHRTWVDHDDAPELTGEWIEQAELRDGDKIVRQGRRVDSAKTPTTVRLDNEVSDAFRIT</sequence>